<feature type="region of interest" description="Disordered" evidence="1">
    <location>
        <begin position="297"/>
        <end position="446"/>
    </location>
</feature>
<evidence type="ECO:0000313" key="2">
    <source>
        <dbReference type="EMBL" id="KAG0018389.1"/>
    </source>
</evidence>
<keyword evidence="3" id="KW-1185">Reference proteome</keyword>
<comment type="caution">
    <text evidence="2">The sequence shown here is derived from an EMBL/GenBank/DDBJ whole genome shotgun (WGS) entry which is preliminary data.</text>
</comment>
<feature type="compositionally biased region" description="Low complexity" evidence="1">
    <location>
        <begin position="300"/>
        <end position="310"/>
    </location>
</feature>
<evidence type="ECO:0000313" key="3">
    <source>
        <dbReference type="Proteomes" id="UP000703661"/>
    </source>
</evidence>
<feature type="compositionally biased region" description="Acidic residues" evidence="1">
    <location>
        <begin position="492"/>
        <end position="504"/>
    </location>
</feature>
<dbReference type="OrthoDB" id="2437765at2759"/>
<feature type="compositionally biased region" description="Polar residues" evidence="1">
    <location>
        <begin position="367"/>
        <end position="381"/>
    </location>
</feature>
<feature type="compositionally biased region" description="Polar residues" evidence="1">
    <location>
        <begin position="194"/>
        <end position="207"/>
    </location>
</feature>
<proteinExistence type="predicted"/>
<feature type="compositionally biased region" description="Low complexity" evidence="1">
    <location>
        <begin position="244"/>
        <end position="258"/>
    </location>
</feature>
<feature type="compositionally biased region" description="Polar residues" evidence="1">
    <location>
        <begin position="15"/>
        <end position="24"/>
    </location>
</feature>
<reference evidence="2" key="1">
    <citation type="journal article" date="2020" name="Fungal Divers.">
        <title>Resolving the Mortierellaceae phylogeny through synthesis of multi-gene phylogenetics and phylogenomics.</title>
        <authorList>
            <person name="Vandepol N."/>
            <person name="Liber J."/>
            <person name="Desiro A."/>
            <person name="Na H."/>
            <person name="Kennedy M."/>
            <person name="Barry K."/>
            <person name="Grigoriev I.V."/>
            <person name="Miller A.N."/>
            <person name="O'Donnell K."/>
            <person name="Stajich J.E."/>
            <person name="Bonito G."/>
        </authorList>
    </citation>
    <scope>NUCLEOTIDE SEQUENCE</scope>
    <source>
        <strain evidence="2">NRRL 2769</strain>
    </source>
</reference>
<feature type="region of interest" description="Disordered" evidence="1">
    <location>
        <begin position="466"/>
        <end position="504"/>
    </location>
</feature>
<feature type="compositionally biased region" description="Acidic residues" evidence="1">
    <location>
        <begin position="356"/>
        <end position="366"/>
    </location>
</feature>
<dbReference type="Proteomes" id="UP000703661">
    <property type="component" value="Unassembled WGS sequence"/>
</dbReference>
<sequence length="504" mass="55221">MAAPPAEIPLDSDDTAQTTANTFEASPEVILNRVNVKRTSTTSESEFVDRNDINEMAPSSAILHSDLPMNNAGTINDEIDVSEGVTLANSTQSSSPPAPKRVRYSNTKDGLTASDYAQLKPVIQPENNGITFSRSTPHCLSRKREIADLVHPSSQCSPVDMDEPEATIIYGEPVDSSSSTLSIEISEEEELFTPSLTTRYPGSSHITAGSPLSPKSPKEMEGRTKNINSRGSISSISHDDKQRPMPSMSASSSLFMPSHATRPRRNSCSTKKGFQRPVRIQLLDEAESDKIREEGRHLFPSSQSSSPSVSEHGLSWGQDQGQDQEADSGDMALRNGVDDEQSVALPIEDPIVHDWDMEELDDEESEGSATPSAEDSSASTENIKDRMTKGPGKELSHKLARIRKASISEAISVRGQDAVGEEEGDDDDDKWDPMLDPEREVSTMSEDQEAELYNIHMRLENQRDFQDASSLDLGERDGQSISEDGRYGGAIEADDEGEDFWENR</sequence>
<feature type="compositionally biased region" description="Low complexity" evidence="1">
    <location>
        <begin position="226"/>
        <end position="236"/>
    </location>
</feature>
<dbReference type="AlphaFoldDB" id="A0A9P6MZF0"/>
<organism evidence="2 3">
    <name type="scientific">Entomortierella chlamydospora</name>
    <dbReference type="NCBI Taxonomy" id="101097"/>
    <lineage>
        <taxon>Eukaryota</taxon>
        <taxon>Fungi</taxon>
        <taxon>Fungi incertae sedis</taxon>
        <taxon>Mucoromycota</taxon>
        <taxon>Mortierellomycotina</taxon>
        <taxon>Mortierellomycetes</taxon>
        <taxon>Mortierellales</taxon>
        <taxon>Mortierellaceae</taxon>
        <taxon>Entomortierella</taxon>
    </lineage>
</organism>
<feature type="compositionally biased region" description="Basic and acidic residues" evidence="1">
    <location>
        <begin position="431"/>
        <end position="441"/>
    </location>
</feature>
<feature type="compositionally biased region" description="Basic and acidic residues" evidence="1">
    <location>
        <begin position="382"/>
        <end position="397"/>
    </location>
</feature>
<feature type="compositionally biased region" description="Basic and acidic residues" evidence="1">
    <location>
        <begin position="473"/>
        <end position="486"/>
    </location>
</feature>
<feature type="region of interest" description="Disordered" evidence="1">
    <location>
        <begin position="194"/>
        <end position="281"/>
    </location>
</feature>
<dbReference type="EMBL" id="JAAAID010000366">
    <property type="protein sequence ID" value="KAG0018389.1"/>
    <property type="molecule type" value="Genomic_DNA"/>
</dbReference>
<name>A0A9P6MZF0_9FUNG</name>
<protein>
    <submittedName>
        <fullName evidence="2">Uncharacterized protein</fullName>
    </submittedName>
</protein>
<accession>A0A9P6MZF0</accession>
<feature type="region of interest" description="Disordered" evidence="1">
    <location>
        <begin position="1"/>
        <end position="24"/>
    </location>
</feature>
<evidence type="ECO:0000256" key="1">
    <source>
        <dbReference type="SAM" id="MobiDB-lite"/>
    </source>
</evidence>
<gene>
    <name evidence="2" type="ORF">BGZ80_007217</name>
</gene>
<feature type="compositionally biased region" description="Acidic residues" evidence="1">
    <location>
        <begin position="419"/>
        <end position="430"/>
    </location>
</feature>